<evidence type="ECO:0000256" key="1">
    <source>
        <dbReference type="SAM" id="MobiDB-lite"/>
    </source>
</evidence>
<dbReference type="RefSeq" id="WP_114403289.1">
    <property type="nucleotide sequence ID" value="NZ_QPGB01000004.1"/>
</dbReference>
<dbReference type="EMBL" id="QPGB01000004">
    <property type="protein sequence ID" value="RCS57147.1"/>
    <property type="molecule type" value="Genomic_DNA"/>
</dbReference>
<dbReference type="OrthoDB" id="9801383at2"/>
<dbReference type="AlphaFoldDB" id="A0A368L137"/>
<name>A0A368L137_9BURK</name>
<keyword evidence="3" id="KW-1185">Reference proteome</keyword>
<organism evidence="2 3">
    <name type="scientific">Parvibium lacunae</name>
    <dbReference type="NCBI Taxonomy" id="1888893"/>
    <lineage>
        <taxon>Bacteria</taxon>
        <taxon>Pseudomonadati</taxon>
        <taxon>Pseudomonadota</taxon>
        <taxon>Betaproteobacteria</taxon>
        <taxon>Burkholderiales</taxon>
        <taxon>Alcaligenaceae</taxon>
        <taxon>Parvibium</taxon>
    </lineage>
</organism>
<dbReference type="SUPFAM" id="SSF63829">
    <property type="entry name" value="Calcium-dependent phosphotriesterase"/>
    <property type="match status" value="1"/>
</dbReference>
<sequence length="647" mass="70710">MNEFTDSTDEASPNQCPTPSLHVLAQRRHYLKATGAAWLGWWAGGVINAVAATPQTSGAVTSSTFKPLFGFASVPVSSADTVTLPPGYRYEVVYAWGDSIQGPTLGPVFKPDASNTAAEQEKQCGMHNDGMHLFPLPRHHARSQAGLLCVNHEYVDDGLLHTDGMQAWSAEKVKKSQAAHGVSVVQIAQQGQAENARWQVQPSRYARRITAATPIEVRGPAAGHALLQTAADPSGRRVLGTFNNCANGVTPWGTYLTCEENFNGYFALGDAAPSASQARYGITNKQGFGYRWHEFDTRFDASQNPNEPHRFGWVVEIDPYDPQRAPIKRTALGRFKHEGATVTLSEDKRVVVYMGDDERNEYLYKFVSRQRFTSKTRLSSHLLDEGILYVARFEADGRGEWLPLIHGLPGLTVADGFADQATILIHARMAADNVGATKLDRPEWIALHPQTGEGYVTLTNNSERGKKSPVDGPNPRAENVYGQIVRWRENQQDAAALKFDWELFVLAGDPERDSRVTVNGDAFGSPDGLAFDARGVLWIATDVSTSTLGKQAYANLGNNMLLAADPRTRETRRFLVGPRGCEITGFAFASDGRTLFVNIQHPGESPSERSDPSRPQAVSNWPDGPQGGRPRSATIAIRRVDGGLIGT</sequence>
<dbReference type="Pfam" id="PF05787">
    <property type="entry name" value="PhoX"/>
    <property type="match status" value="1"/>
</dbReference>
<dbReference type="PANTHER" id="PTHR35399">
    <property type="entry name" value="SLR8030 PROTEIN"/>
    <property type="match status" value="1"/>
</dbReference>
<dbReference type="InterPro" id="IPR008557">
    <property type="entry name" value="PhoX"/>
</dbReference>
<dbReference type="Proteomes" id="UP000252357">
    <property type="component" value="Unassembled WGS sequence"/>
</dbReference>
<gene>
    <name evidence="2" type="ORF">DU000_10110</name>
</gene>
<evidence type="ECO:0000313" key="2">
    <source>
        <dbReference type="EMBL" id="RCS57147.1"/>
    </source>
</evidence>
<proteinExistence type="predicted"/>
<dbReference type="PANTHER" id="PTHR35399:SF2">
    <property type="entry name" value="DUF839 DOMAIN-CONTAINING PROTEIN"/>
    <property type="match status" value="1"/>
</dbReference>
<reference evidence="2 3" key="1">
    <citation type="journal article" date="2018" name="Int. J. Syst. Evol. Microbiol.">
        <title>Parvibium lacunae gen. nov., sp. nov., a new member of the family Alcaligenaceae isolated from a freshwater pond.</title>
        <authorList>
            <person name="Chen W.M."/>
            <person name="Xie P.B."/>
            <person name="Hsu M.Y."/>
            <person name="Sheu S.Y."/>
        </authorList>
    </citation>
    <scope>NUCLEOTIDE SEQUENCE [LARGE SCALE GENOMIC DNA]</scope>
    <source>
        <strain evidence="2 3">KMB9</strain>
    </source>
</reference>
<accession>A0A368L137</accession>
<evidence type="ECO:0000313" key="3">
    <source>
        <dbReference type="Proteomes" id="UP000252357"/>
    </source>
</evidence>
<feature type="region of interest" description="Disordered" evidence="1">
    <location>
        <begin position="600"/>
        <end position="632"/>
    </location>
</feature>
<comment type="caution">
    <text evidence="2">The sequence shown here is derived from an EMBL/GenBank/DDBJ whole genome shotgun (WGS) entry which is preliminary data.</text>
</comment>
<protein>
    <submittedName>
        <fullName evidence="2">PhoX family phosphatase</fullName>
    </submittedName>
</protein>